<dbReference type="GO" id="GO:0005789">
    <property type="term" value="C:endoplasmic reticulum membrane"/>
    <property type="evidence" value="ECO:0007669"/>
    <property type="project" value="TreeGrafter"/>
</dbReference>
<dbReference type="InterPro" id="IPR000849">
    <property type="entry name" value="Sugar_P_transporter"/>
</dbReference>
<evidence type="ECO:0000313" key="11">
    <source>
        <dbReference type="Proteomes" id="UP000605970"/>
    </source>
</evidence>
<name>A0A8S9ZH51_9BILA</name>
<comment type="similarity">
    <text evidence="2">Belongs to the major facilitator superfamily. Organophosphate:Pi antiporter (OPA) (TC 2.A.1.4) family.</text>
</comment>
<dbReference type="Proteomes" id="UP000605970">
    <property type="component" value="Unassembled WGS sequence"/>
</dbReference>
<dbReference type="InterPro" id="IPR011701">
    <property type="entry name" value="MFS"/>
</dbReference>
<evidence type="ECO:0000256" key="1">
    <source>
        <dbReference type="ARBA" id="ARBA00004141"/>
    </source>
</evidence>
<evidence type="ECO:0000256" key="6">
    <source>
        <dbReference type="ARBA" id="ARBA00022989"/>
    </source>
</evidence>
<evidence type="ECO:0000256" key="8">
    <source>
        <dbReference type="SAM" id="Phobius"/>
    </source>
</evidence>
<feature type="transmembrane region" description="Helical" evidence="8">
    <location>
        <begin position="120"/>
        <end position="138"/>
    </location>
</feature>
<dbReference type="PIRSF" id="PIRSF002808">
    <property type="entry name" value="Hexose_phosphate_transp"/>
    <property type="match status" value="1"/>
</dbReference>
<keyword evidence="3" id="KW-0813">Transport</keyword>
<evidence type="ECO:0000256" key="3">
    <source>
        <dbReference type="ARBA" id="ARBA00022448"/>
    </source>
</evidence>
<dbReference type="SUPFAM" id="SSF103473">
    <property type="entry name" value="MFS general substrate transporter"/>
    <property type="match status" value="1"/>
</dbReference>
<feature type="transmembrane region" description="Helical" evidence="8">
    <location>
        <begin position="186"/>
        <end position="206"/>
    </location>
</feature>
<dbReference type="OrthoDB" id="3639251at2759"/>
<feature type="transmembrane region" description="Helical" evidence="8">
    <location>
        <begin position="7"/>
        <end position="25"/>
    </location>
</feature>
<dbReference type="PANTHER" id="PTHR43184:SF2">
    <property type="entry name" value="MAJOR FACILITATOR SUPERFAMILY (MFS) PROFILE DOMAIN-CONTAINING PROTEIN"/>
    <property type="match status" value="1"/>
</dbReference>
<proteinExistence type="inferred from homology"/>
<keyword evidence="11" id="KW-1185">Reference proteome</keyword>
<keyword evidence="7 8" id="KW-0472">Membrane</keyword>
<reference evidence="10" key="1">
    <citation type="journal article" date="2020" name="Ecol. Evol.">
        <title>Genome structure and content of the rice root-knot nematode (Meloidogyne graminicola).</title>
        <authorList>
            <person name="Phan N.T."/>
            <person name="Danchin E.G.J."/>
            <person name="Klopp C."/>
            <person name="Perfus-Barbeoch L."/>
            <person name="Kozlowski D.K."/>
            <person name="Koutsovoulos G.D."/>
            <person name="Lopez-Roques C."/>
            <person name="Bouchez O."/>
            <person name="Zahm M."/>
            <person name="Besnard G."/>
            <person name="Bellafiore S."/>
        </authorList>
    </citation>
    <scope>NUCLEOTIDE SEQUENCE</scope>
    <source>
        <strain evidence="10">VN-18</strain>
    </source>
</reference>
<dbReference type="GO" id="GO:0022857">
    <property type="term" value="F:transmembrane transporter activity"/>
    <property type="evidence" value="ECO:0007669"/>
    <property type="project" value="InterPro"/>
</dbReference>
<sequence length="480" mass="53872">MIYVRKDHIIVFVLTFISYALYHASRKALSGVKASISLDWTANSTVTHHQPIFHDLSSAQNFLGSLDALFMFFYAISLVFWGWLGDRINPVVVVVFGMIGSALTLTAFGSLPYWLAWYSLFWYILTWSLFGIVQACGWPNEVTIMANWFPQTNRGAIMGLWSACQPVGNIVGAIIASFTLPMGYQSVFVFNSLFILIGGIIMLIFVRPKPKLSSNQMNSEIPNERNVVANGRVHSSESDDEQQEILSQRPSTPRPIRMCEAIFLPSVLPYCLCNACLKFVNYAFFFWLPFYLTFKYHWNESEANQLSIWYDIGGIFGSIIGGMASDRLKHRSPVLVSMLICSIPLLFLYASLGPNTFFHIIGMSLLGFTISGPYNLIVSTISVDLGSQSSLAGNAEAMSTVTGLIDGTGSAGSALGQLFIPLIQNNFGWNWVFYLFVLMNILSVLCLMRRFLHDLRLILLNKENVERERRQENEPLLGIN</sequence>
<dbReference type="PROSITE" id="PS50850">
    <property type="entry name" value="MFS"/>
    <property type="match status" value="1"/>
</dbReference>
<dbReference type="Gene3D" id="1.20.1250.20">
    <property type="entry name" value="MFS general substrate transporter like domains"/>
    <property type="match status" value="2"/>
</dbReference>
<comment type="subcellular location">
    <subcellularLocation>
        <location evidence="1">Membrane</location>
        <topology evidence="1">Multi-pass membrane protein</topology>
    </subcellularLocation>
</comment>
<dbReference type="EMBL" id="JABEBT010000097">
    <property type="protein sequence ID" value="KAF7632634.1"/>
    <property type="molecule type" value="Genomic_DNA"/>
</dbReference>
<organism evidence="10 11">
    <name type="scientific">Meloidogyne graminicola</name>
    <dbReference type="NCBI Taxonomy" id="189291"/>
    <lineage>
        <taxon>Eukaryota</taxon>
        <taxon>Metazoa</taxon>
        <taxon>Ecdysozoa</taxon>
        <taxon>Nematoda</taxon>
        <taxon>Chromadorea</taxon>
        <taxon>Rhabditida</taxon>
        <taxon>Tylenchina</taxon>
        <taxon>Tylenchomorpha</taxon>
        <taxon>Tylenchoidea</taxon>
        <taxon>Meloidogynidae</taxon>
        <taxon>Meloidogyninae</taxon>
        <taxon>Meloidogyne</taxon>
    </lineage>
</organism>
<feature type="transmembrane region" description="Helical" evidence="8">
    <location>
        <begin position="91"/>
        <end position="114"/>
    </location>
</feature>
<dbReference type="Pfam" id="PF07690">
    <property type="entry name" value="MFS_1"/>
    <property type="match status" value="1"/>
</dbReference>
<accession>A0A8S9ZH51</accession>
<feature type="transmembrane region" description="Helical" evidence="8">
    <location>
        <begin position="431"/>
        <end position="452"/>
    </location>
</feature>
<evidence type="ECO:0000313" key="10">
    <source>
        <dbReference type="EMBL" id="KAF7632634.1"/>
    </source>
</evidence>
<feature type="transmembrane region" description="Helical" evidence="8">
    <location>
        <begin position="397"/>
        <end position="419"/>
    </location>
</feature>
<feature type="transmembrane region" description="Helical" evidence="8">
    <location>
        <begin position="62"/>
        <end position="84"/>
    </location>
</feature>
<keyword evidence="5 8" id="KW-0812">Transmembrane</keyword>
<gene>
    <name evidence="10" type="ORF">Mgra_00007939</name>
</gene>
<dbReference type="InterPro" id="IPR020846">
    <property type="entry name" value="MFS_dom"/>
</dbReference>
<feature type="transmembrane region" description="Helical" evidence="8">
    <location>
        <begin position="356"/>
        <end position="377"/>
    </location>
</feature>
<evidence type="ECO:0000256" key="5">
    <source>
        <dbReference type="ARBA" id="ARBA00022692"/>
    </source>
</evidence>
<evidence type="ECO:0000259" key="9">
    <source>
        <dbReference type="PROSITE" id="PS50850"/>
    </source>
</evidence>
<feature type="transmembrane region" description="Helical" evidence="8">
    <location>
        <begin position="332"/>
        <end position="350"/>
    </location>
</feature>
<evidence type="ECO:0000256" key="7">
    <source>
        <dbReference type="ARBA" id="ARBA00023136"/>
    </source>
</evidence>
<keyword evidence="4" id="KW-0762">Sugar transport</keyword>
<dbReference type="AlphaFoldDB" id="A0A8S9ZH51"/>
<feature type="transmembrane region" description="Helical" evidence="8">
    <location>
        <begin position="267"/>
        <end position="288"/>
    </location>
</feature>
<dbReference type="PANTHER" id="PTHR43184">
    <property type="entry name" value="MAJOR FACILITATOR SUPERFAMILY TRANSPORTER 16, ISOFORM B"/>
    <property type="match status" value="1"/>
</dbReference>
<evidence type="ECO:0000256" key="4">
    <source>
        <dbReference type="ARBA" id="ARBA00022597"/>
    </source>
</evidence>
<protein>
    <submittedName>
        <fullName evidence="10">MFS domain-containing protein</fullName>
    </submittedName>
</protein>
<feature type="transmembrane region" description="Helical" evidence="8">
    <location>
        <begin position="159"/>
        <end position="180"/>
    </location>
</feature>
<feature type="transmembrane region" description="Helical" evidence="8">
    <location>
        <begin position="308"/>
        <end position="325"/>
    </location>
</feature>
<dbReference type="InterPro" id="IPR036259">
    <property type="entry name" value="MFS_trans_sf"/>
</dbReference>
<keyword evidence="6 8" id="KW-1133">Transmembrane helix</keyword>
<comment type="caution">
    <text evidence="10">The sequence shown here is derived from an EMBL/GenBank/DDBJ whole genome shotgun (WGS) entry which is preliminary data.</text>
</comment>
<feature type="domain" description="Major facilitator superfamily (MFS) profile" evidence="9">
    <location>
        <begin position="11"/>
        <end position="455"/>
    </location>
</feature>
<evidence type="ECO:0000256" key="2">
    <source>
        <dbReference type="ARBA" id="ARBA00009598"/>
    </source>
</evidence>